<gene>
    <name evidence="1" type="ORF">LIER_09182</name>
</gene>
<dbReference type="AlphaFoldDB" id="A0AAV3PG17"/>
<dbReference type="EMBL" id="BAABME010001542">
    <property type="protein sequence ID" value="GAA0150188.1"/>
    <property type="molecule type" value="Genomic_DNA"/>
</dbReference>
<proteinExistence type="predicted"/>
<dbReference type="Proteomes" id="UP001454036">
    <property type="component" value="Unassembled WGS sequence"/>
</dbReference>
<reference evidence="1 2" key="1">
    <citation type="submission" date="2024-01" db="EMBL/GenBank/DDBJ databases">
        <title>The complete chloroplast genome sequence of Lithospermum erythrorhizon: insights into the phylogenetic relationship among Boraginaceae species and the maternal lineages of purple gromwells.</title>
        <authorList>
            <person name="Okada T."/>
            <person name="Watanabe K."/>
        </authorList>
    </citation>
    <scope>NUCLEOTIDE SEQUENCE [LARGE SCALE GENOMIC DNA]</scope>
</reference>
<evidence type="ECO:0000313" key="2">
    <source>
        <dbReference type="Proteomes" id="UP001454036"/>
    </source>
</evidence>
<evidence type="ECO:0000313" key="1">
    <source>
        <dbReference type="EMBL" id="GAA0150188.1"/>
    </source>
</evidence>
<keyword evidence="2" id="KW-1185">Reference proteome</keyword>
<comment type="caution">
    <text evidence="1">The sequence shown here is derived from an EMBL/GenBank/DDBJ whole genome shotgun (WGS) entry which is preliminary data.</text>
</comment>
<accession>A0AAV3PG17</accession>
<protein>
    <submittedName>
        <fullName evidence="1">Uncharacterized protein</fullName>
    </submittedName>
</protein>
<organism evidence="1 2">
    <name type="scientific">Lithospermum erythrorhizon</name>
    <name type="common">Purple gromwell</name>
    <name type="synonym">Lithospermum officinale var. erythrorhizon</name>
    <dbReference type="NCBI Taxonomy" id="34254"/>
    <lineage>
        <taxon>Eukaryota</taxon>
        <taxon>Viridiplantae</taxon>
        <taxon>Streptophyta</taxon>
        <taxon>Embryophyta</taxon>
        <taxon>Tracheophyta</taxon>
        <taxon>Spermatophyta</taxon>
        <taxon>Magnoliopsida</taxon>
        <taxon>eudicotyledons</taxon>
        <taxon>Gunneridae</taxon>
        <taxon>Pentapetalae</taxon>
        <taxon>asterids</taxon>
        <taxon>lamiids</taxon>
        <taxon>Boraginales</taxon>
        <taxon>Boraginaceae</taxon>
        <taxon>Boraginoideae</taxon>
        <taxon>Lithospermeae</taxon>
        <taxon>Lithospermum</taxon>
    </lineage>
</organism>
<sequence>MVTVQNHTFEFSPIVLNSYCGIANGGGTGYNLQLSEVVKVLTGGVVDNWPTKGQIPSSKLSVKYIVLHKVRVVNWVPTTHTTSVSKPMARVLYMIGIGASFNFG</sequence>
<name>A0AAV3PG17_LITER</name>